<dbReference type="PANTHER" id="PTHR36113:SF6">
    <property type="entry name" value="FOSFOMYCIN RESISTANCE PROTEIN FOSX"/>
    <property type="match status" value="1"/>
</dbReference>
<dbReference type="InterPro" id="IPR051332">
    <property type="entry name" value="Fosfomycin_Res_Enzymes"/>
</dbReference>
<proteinExistence type="predicted"/>
<accession>W4LCZ9</accession>
<dbReference type="AlphaFoldDB" id="W4LCZ9"/>
<dbReference type="PROSITE" id="PS51819">
    <property type="entry name" value="VOC"/>
    <property type="match status" value="1"/>
</dbReference>
<dbReference type="PATRIC" id="fig|1429438.4.peg.5565"/>
<dbReference type="Pfam" id="PF00903">
    <property type="entry name" value="Glyoxalase"/>
    <property type="match status" value="1"/>
</dbReference>
<evidence type="ECO:0000313" key="4">
    <source>
        <dbReference type="Proteomes" id="UP000019141"/>
    </source>
</evidence>
<keyword evidence="4" id="KW-1185">Reference proteome</keyword>
<gene>
    <name evidence="3" type="ORF">ETSY1_29220</name>
</gene>
<dbReference type="InterPro" id="IPR037523">
    <property type="entry name" value="VOC_core"/>
</dbReference>
<sequence>MGALLDGVNHIAVLTADMDRFIRFYQEAFDATVVMDNPNHAGNEGERMVIMTIGGQSEFNVFEVPGNTQANLQTPMFGRGRLDHFGLNASDRETFEEVRQRLIKLGASDGTITDFGPKLSVFFRDPDGLEAEVLWNKDAAALADG</sequence>
<dbReference type="Proteomes" id="UP000019141">
    <property type="component" value="Unassembled WGS sequence"/>
</dbReference>
<dbReference type="InterPro" id="IPR029068">
    <property type="entry name" value="Glyas_Bleomycin-R_OHBP_Dase"/>
</dbReference>
<comment type="caution">
    <text evidence="3">The sequence shown here is derived from an EMBL/GenBank/DDBJ whole genome shotgun (WGS) entry which is preliminary data.</text>
</comment>
<protein>
    <recommendedName>
        <fullName evidence="2">VOC domain-containing protein</fullName>
    </recommendedName>
</protein>
<organism evidence="3 4">
    <name type="scientific">Entotheonella factor</name>
    <dbReference type="NCBI Taxonomy" id="1429438"/>
    <lineage>
        <taxon>Bacteria</taxon>
        <taxon>Pseudomonadati</taxon>
        <taxon>Nitrospinota/Tectimicrobiota group</taxon>
        <taxon>Candidatus Tectimicrobiota</taxon>
        <taxon>Candidatus Entotheonellia</taxon>
        <taxon>Candidatus Entotheonellales</taxon>
        <taxon>Candidatus Entotheonellaceae</taxon>
        <taxon>Candidatus Entotheonella</taxon>
    </lineage>
</organism>
<evidence type="ECO:0000313" key="3">
    <source>
        <dbReference type="EMBL" id="ETW95789.1"/>
    </source>
</evidence>
<feature type="domain" description="VOC" evidence="2">
    <location>
        <begin position="7"/>
        <end position="136"/>
    </location>
</feature>
<keyword evidence="1" id="KW-0479">Metal-binding</keyword>
<name>W4LCZ9_ENTF1</name>
<dbReference type="GO" id="GO:0046872">
    <property type="term" value="F:metal ion binding"/>
    <property type="evidence" value="ECO:0007669"/>
    <property type="project" value="UniProtKB-KW"/>
</dbReference>
<dbReference type="InterPro" id="IPR004360">
    <property type="entry name" value="Glyas_Fos-R_dOase_dom"/>
</dbReference>
<reference evidence="3 4" key="1">
    <citation type="journal article" date="2014" name="Nature">
        <title>An environmental bacterial taxon with a large and distinct metabolic repertoire.</title>
        <authorList>
            <person name="Wilson M.C."/>
            <person name="Mori T."/>
            <person name="Ruckert C."/>
            <person name="Uria A.R."/>
            <person name="Helf M.J."/>
            <person name="Takada K."/>
            <person name="Gernert C."/>
            <person name="Steffens U.A."/>
            <person name="Heycke N."/>
            <person name="Schmitt S."/>
            <person name="Rinke C."/>
            <person name="Helfrich E.J."/>
            <person name="Brachmann A.O."/>
            <person name="Gurgui C."/>
            <person name="Wakimoto T."/>
            <person name="Kracht M."/>
            <person name="Crusemann M."/>
            <person name="Hentschel U."/>
            <person name="Abe I."/>
            <person name="Matsunaga S."/>
            <person name="Kalinowski J."/>
            <person name="Takeyama H."/>
            <person name="Piel J."/>
        </authorList>
    </citation>
    <scope>NUCLEOTIDE SEQUENCE [LARGE SCALE GENOMIC DNA]</scope>
    <source>
        <strain evidence="4">TSY1</strain>
    </source>
</reference>
<dbReference type="PANTHER" id="PTHR36113">
    <property type="entry name" value="LYASE, PUTATIVE-RELATED-RELATED"/>
    <property type="match status" value="1"/>
</dbReference>
<dbReference type="CDD" id="cd06587">
    <property type="entry name" value="VOC"/>
    <property type="match status" value="1"/>
</dbReference>
<dbReference type="EMBL" id="AZHW01000871">
    <property type="protein sequence ID" value="ETW95789.1"/>
    <property type="molecule type" value="Genomic_DNA"/>
</dbReference>
<evidence type="ECO:0000256" key="1">
    <source>
        <dbReference type="ARBA" id="ARBA00022723"/>
    </source>
</evidence>
<evidence type="ECO:0000259" key="2">
    <source>
        <dbReference type="PROSITE" id="PS51819"/>
    </source>
</evidence>
<dbReference type="HOGENOM" id="CLU_127139_1_0_7"/>
<dbReference type="SUPFAM" id="SSF54593">
    <property type="entry name" value="Glyoxalase/Bleomycin resistance protein/Dihydroxybiphenyl dioxygenase"/>
    <property type="match status" value="1"/>
</dbReference>
<dbReference type="Gene3D" id="3.10.180.10">
    <property type="entry name" value="2,3-Dihydroxybiphenyl 1,2-Dioxygenase, domain 1"/>
    <property type="match status" value="1"/>
</dbReference>